<dbReference type="InterPro" id="IPR036388">
    <property type="entry name" value="WH-like_DNA-bd_sf"/>
</dbReference>
<dbReference type="Pfam" id="PF00486">
    <property type="entry name" value="Trans_reg_C"/>
    <property type="match status" value="1"/>
</dbReference>
<dbReference type="GO" id="GO:0005829">
    <property type="term" value="C:cytosol"/>
    <property type="evidence" value="ECO:0007669"/>
    <property type="project" value="TreeGrafter"/>
</dbReference>
<organism evidence="8 9">
    <name type="scientific">Persicimonas caeni</name>
    <dbReference type="NCBI Taxonomy" id="2292766"/>
    <lineage>
        <taxon>Bacteria</taxon>
        <taxon>Deltaproteobacteria</taxon>
        <taxon>Bradymonadales</taxon>
        <taxon>Bradymonadaceae</taxon>
        <taxon>Persicimonas</taxon>
    </lineage>
</organism>
<dbReference type="PANTHER" id="PTHR48111:SF40">
    <property type="entry name" value="PHOSPHATE REGULON TRANSCRIPTIONAL REGULATORY PROTEIN PHOB"/>
    <property type="match status" value="1"/>
</dbReference>
<dbReference type="GO" id="GO:0006355">
    <property type="term" value="P:regulation of DNA-templated transcription"/>
    <property type="evidence" value="ECO:0007669"/>
    <property type="project" value="InterPro"/>
</dbReference>
<dbReference type="InterPro" id="IPR039420">
    <property type="entry name" value="WalR-like"/>
</dbReference>
<gene>
    <name evidence="8" type="ORF">FIV42_23635</name>
</gene>
<evidence type="ECO:0000313" key="9">
    <source>
        <dbReference type="Proteomes" id="UP000315995"/>
    </source>
</evidence>
<feature type="modified residue" description="4-aspartylphosphate" evidence="4">
    <location>
        <position position="51"/>
    </location>
</feature>
<dbReference type="OrthoDB" id="9793321at2"/>
<dbReference type="Gene3D" id="3.40.50.2300">
    <property type="match status" value="1"/>
</dbReference>
<reference evidence="8 9" key="1">
    <citation type="submission" date="2019-06" db="EMBL/GenBank/DDBJ databases">
        <title>Persicimonas caeni gen. nov., sp. nov., a predatory bacterium isolated from solar saltern.</title>
        <authorList>
            <person name="Wang S."/>
        </authorList>
    </citation>
    <scope>NUCLEOTIDE SEQUENCE [LARGE SCALE GENOMIC DNA]</scope>
    <source>
        <strain evidence="8 9">YN101</strain>
    </source>
</reference>
<keyword evidence="1 4" id="KW-0597">Phosphoprotein</keyword>
<dbReference type="SMART" id="SM00862">
    <property type="entry name" value="Trans_reg_C"/>
    <property type="match status" value="1"/>
</dbReference>
<dbReference type="InterPro" id="IPR016032">
    <property type="entry name" value="Sig_transdc_resp-reg_C-effctor"/>
</dbReference>
<dbReference type="CDD" id="cd00383">
    <property type="entry name" value="trans_reg_C"/>
    <property type="match status" value="1"/>
</dbReference>
<feature type="domain" description="OmpR/PhoB-type" evidence="7">
    <location>
        <begin position="127"/>
        <end position="223"/>
    </location>
</feature>
<evidence type="ECO:0000256" key="3">
    <source>
        <dbReference type="ARBA" id="ARBA00023125"/>
    </source>
</evidence>
<evidence type="ECO:0000256" key="2">
    <source>
        <dbReference type="ARBA" id="ARBA00023012"/>
    </source>
</evidence>
<dbReference type="GO" id="GO:0000156">
    <property type="term" value="F:phosphorelay response regulator activity"/>
    <property type="evidence" value="ECO:0007669"/>
    <property type="project" value="TreeGrafter"/>
</dbReference>
<dbReference type="AlphaFoldDB" id="A0A4Y6PZ74"/>
<name>A0A4Y6PZ74_PERCE</name>
<dbReference type="Proteomes" id="UP000315995">
    <property type="component" value="Chromosome"/>
</dbReference>
<dbReference type="PANTHER" id="PTHR48111">
    <property type="entry name" value="REGULATOR OF RPOS"/>
    <property type="match status" value="1"/>
</dbReference>
<dbReference type="EMBL" id="CP041186">
    <property type="protein sequence ID" value="QDG53626.1"/>
    <property type="molecule type" value="Genomic_DNA"/>
</dbReference>
<dbReference type="GO" id="GO:0000976">
    <property type="term" value="F:transcription cis-regulatory region binding"/>
    <property type="evidence" value="ECO:0007669"/>
    <property type="project" value="TreeGrafter"/>
</dbReference>
<protein>
    <submittedName>
        <fullName evidence="8">Response regulator transcription factor</fullName>
    </submittedName>
</protein>
<dbReference type="GO" id="GO:0032993">
    <property type="term" value="C:protein-DNA complex"/>
    <property type="evidence" value="ECO:0007669"/>
    <property type="project" value="TreeGrafter"/>
</dbReference>
<accession>A0A5B8YD67</accession>
<dbReference type="SUPFAM" id="SSF52172">
    <property type="entry name" value="CheY-like"/>
    <property type="match status" value="1"/>
</dbReference>
<evidence type="ECO:0000256" key="1">
    <source>
        <dbReference type="ARBA" id="ARBA00022553"/>
    </source>
</evidence>
<feature type="DNA-binding region" description="OmpR/PhoB-type" evidence="5">
    <location>
        <begin position="127"/>
        <end position="223"/>
    </location>
</feature>
<dbReference type="SUPFAM" id="SSF46894">
    <property type="entry name" value="C-terminal effector domain of the bipartite response regulators"/>
    <property type="match status" value="1"/>
</dbReference>
<evidence type="ECO:0000259" key="7">
    <source>
        <dbReference type="PROSITE" id="PS51755"/>
    </source>
</evidence>
<dbReference type="SMART" id="SM00448">
    <property type="entry name" value="REC"/>
    <property type="match status" value="1"/>
</dbReference>
<feature type="domain" description="Response regulatory" evidence="6">
    <location>
        <begin position="2"/>
        <end position="115"/>
    </location>
</feature>
<dbReference type="Gene3D" id="6.10.250.690">
    <property type="match status" value="1"/>
</dbReference>
<keyword evidence="9" id="KW-1185">Reference proteome</keyword>
<keyword evidence="2" id="KW-0902">Two-component regulatory system</keyword>
<evidence type="ECO:0000256" key="4">
    <source>
        <dbReference type="PROSITE-ProRule" id="PRU00169"/>
    </source>
</evidence>
<dbReference type="Pfam" id="PF00072">
    <property type="entry name" value="Response_reg"/>
    <property type="match status" value="1"/>
</dbReference>
<dbReference type="InterPro" id="IPR001789">
    <property type="entry name" value="Sig_transdc_resp-reg_receiver"/>
</dbReference>
<dbReference type="PROSITE" id="PS50110">
    <property type="entry name" value="RESPONSE_REGULATORY"/>
    <property type="match status" value="1"/>
</dbReference>
<proteinExistence type="predicted"/>
<dbReference type="RefSeq" id="WP_141200080.1">
    <property type="nucleotide sequence ID" value="NZ_CP041186.1"/>
</dbReference>
<dbReference type="InterPro" id="IPR011006">
    <property type="entry name" value="CheY-like_superfamily"/>
</dbReference>
<keyword evidence="3 5" id="KW-0238">DNA-binding</keyword>
<dbReference type="Gene3D" id="1.10.10.10">
    <property type="entry name" value="Winged helix-like DNA-binding domain superfamily/Winged helix DNA-binding domain"/>
    <property type="match status" value="1"/>
</dbReference>
<evidence type="ECO:0000313" key="8">
    <source>
        <dbReference type="EMBL" id="QDG53626.1"/>
    </source>
</evidence>
<accession>A0A4Y6PZ74</accession>
<evidence type="ECO:0000259" key="6">
    <source>
        <dbReference type="PROSITE" id="PS50110"/>
    </source>
</evidence>
<dbReference type="PROSITE" id="PS51755">
    <property type="entry name" value="OMPR_PHOB"/>
    <property type="match status" value="1"/>
</dbReference>
<sequence>MTIWVIDDDITLRKMVRQILTQEGFEVRAYDGPEGVVEALGDEEPELLLLDVRMPGKKGTDLCREIRAQSKVPIIFVSSAGDPIDRVVGLELGADDYITKPFHPKELVARVNAVLRRAVLDDDEGDDELLVVGDLSLDPTAIKVKYADSELPLTKTEFRLLQTLMEQPQKVFSRKELMAGAYEGTRVSKKTIDSHIRRLRTSFDACKIDPIRTVRGVGYALDYEMLTAETESV</sequence>
<dbReference type="InterPro" id="IPR001867">
    <property type="entry name" value="OmpR/PhoB-type_DNA-bd"/>
</dbReference>
<evidence type="ECO:0000256" key="5">
    <source>
        <dbReference type="PROSITE-ProRule" id="PRU01091"/>
    </source>
</evidence>